<gene>
    <name evidence="3" type="ORF">GH714_038447</name>
</gene>
<dbReference type="EMBL" id="JAAGAX010000017">
    <property type="protein sequence ID" value="KAF2287151.1"/>
    <property type="molecule type" value="Genomic_DNA"/>
</dbReference>
<evidence type="ECO:0000259" key="2">
    <source>
        <dbReference type="PROSITE" id="PS51502"/>
    </source>
</evidence>
<dbReference type="AlphaFoldDB" id="A0A6A6KE69"/>
<dbReference type="InterPro" id="IPR011008">
    <property type="entry name" value="Dimeric_a/b-barrel"/>
</dbReference>
<comment type="caution">
    <text evidence="3">The sequence shown here is derived from an EMBL/GenBank/DDBJ whole genome shotgun (WGS) entry which is preliminary data.</text>
</comment>
<dbReference type="InterPro" id="IPR013097">
    <property type="entry name" value="Dabb"/>
</dbReference>
<dbReference type="PANTHER" id="PTHR33178:SF3">
    <property type="entry name" value="STRESS-RESPONSE A_B BARREL DOMAIN-CONTAINING PROTEIN UP3"/>
    <property type="match status" value="1"/>
</dbReference>
<dbReference type="PANTHER" id="PTHR33178">
    <property type="match status" value="1"/>
</dbReference>
<sequence>MSTTTIEHIVLFKVKDNTDPTEVNTMLTSLNALVSLDPVLHLAAAPLYRTKSSPIPFTHMLHSRYSSRDDLNAYTVHPSHLTAVKESVLPICDDIMAVDWIADDLQGPIVLPPGSAIRVIFLKLKENLGEEVKDEILALIKGIKGSFGEINQITCGENFSPARAKGYSIASLAVFPGVSGIEAVDSKEELVNLQREKVVTLGVADEADAIINGVQVPAGTPFTMACRAQVTHPVNLAERDGIIQLELLSLFLLGKPATTRGAAVVEREKGLVRFLVGTA</sequence>
<reference evidence="3 4" key="1">
    <citation type="journal article" date="2020" name="Mol. Plant">
        <title>The Chromosome-Based Rubber Tree Genome Provides New Insights into Spurge Genome Evolution and Rubber Biosynthesis.</title>
        <authorList>
            <person name="Liu J."/>
            <person name="Shi C."/>
            <person name="Shi C.C."/>
            <person name="Li W."/>
            <person name="Zhang Q.J."/>
            <person name="Zhang Y."/>
            <person name="Li K."/>
            <person name="Lu H.F."/>
            <person name="Shi C."/>
            <person name="Zhu S.T."/>
            <person name="Xiao Z.Y."/>
            <person name="Nan H."/>
            <person name="Yue Y."/>
            <person name="Zhu X.G."/>
            <person name="Wu Y."/>
            <person name="Hong X.N."/>
            <person name="Fan G.Y."/>
            <person name="Tong Y."/>
            <person name="Zhang D."/>
            <person name="Mao C.L."/>
            <person name="Liu Y.L."/>
            <person name="Hao S.J."/>
            <person name="Liu W.Q."/>
            <person name="Lv M.Q."/>
            <person name="Zhang H.B."/>
            <person name="Liu Y."/>
            <person name="Hu-Tang G.R."/>
            <person name="Wang J.P."/>
            <person name="Wang J.H."/>
            <person name="Sun Y.H."/>
            <person name="Ni S.B."/>
            <person name="Chen W.B."/>
            <person name="Zhang X.C."/>
            <person name="Jiao Y.N."/>
            <person name="Eichler E.E."/>
            <person name="Li G.H."/>
            <person name="Liu X."/>
            <person name="Gao L.Z."/>
        </authorList>
    </citation>
    <scope>NUCLEOTIDE SEQUENCE [LARGE SCALE GENOMIC DNA]</scope>
    <source>
        <strain evidence="4">cv. GT1</strain>
        <tissue evidence="3">Leaf</tissue>
    </source>
</reference>
<proteinExistence type="predicted"/>
<dbReference type="SMART" id="SM00886">
    <property type="entry name" value="Dabb"/>
    <property type="match status" value="2"/>
</dbReference>
<comment type="subunit">
    <text evidence="1">Homodimer.</text>
</comment>
<evidence type="ECO:0000313" key="4">
    <source>
        <dbReference type="Proteomes" id="UP000467840"/>
    </source>
</evidence>
<accession>A0A6A6KE69</accession>
<keyword evidence="4" id="KW-1185">Reference proteome</keyword>
<dbReference type="SUPFAM" id="SSF54909">
    <property type="entry name" value="Dimeric alpha+beta barrel"/>
    <property type="match status" value="2"/>
</dbReference>
<protein>
    <recommendedName>
        <fullName evidence="2">Stress-response A/B barrel domain-containing protein</fullName>
    </recommendedName>
</protein>
<dbReference type="PROSITE" id="PS51502">
    <property type="entry name" value="S_R_A_B_BARREL"/>
    <property type="match status" value="2"/>
</dbReference>
<organism evidence="3 4">
    <name type="scientific">Hevea brasiliensis</name>
    <name type="common">Para rubber tree</name>
    <name type="synonym">Siphonia brasiliensis</name>
    <dbReference type="NCBI Taxonomy" id="3981"/>
    <lineage>
        <taxon>Eukaryota</taxon>
        <taxon>Viridiplantae</taxon>
        <taxon>Streptophyta</taxon>
        <taxon>Embryophyta</taxon>
        <taxon>Tracheophyta</taxon>
        <taxon>Spermatophyta</taxon>
        <taxon>Magnoliopsida</taxon>
        <taxon>eudicotyledons</taxon>
        <taxon>Gunneridae</taxon>
        <taxon>Pentapetalae</taxon>
        <taxon>rosids</taxon>
        <taxon>fabids</taxon>
        <taxon>Malpighiales</taxon>
        <taxon>Euphorbiaceae</taxon>
        <taxon>Crotonoideae</taxon>
        <taxon>Micrandreae</taxon>
        <taxon>Hevea</taxon>
    </lineage>
</organism>
<feature type="domain" description="Stress-response A/B barrel" evidence="2">
    <location>
        <begin position="6"/>
        <end position="100"/>
    </location>
</feature>
<dbReference type="Pfam" id="PF07876">
    <property type="entry name" value="Dabb"/>
    <property type="match status" value="2"/>
</dbReference>
<dbReference type="Proteomes" id="UP000467840">
    <property type="component" value="Chromosome 3"/>
</dbReference>
<feature type="domain" description="Stress-response A/B barrel" evidence="2">
    <location>
        <begin position="116"/>
        <end position="219"/>
    </location>
</feature>
<dbReference type="Gene3D" id="3.30.70.100">
    <property type="match status" value="2"/>
</dbReference>
<evidence type="ECO:0000313" key="3">
    <source>
        <dbReference type="EMBL" id="KAF2287151.1"/>
    </source>
</evidence>
<dbReference type="InterPro" id="IPR044662">
    <property type="entry name" value="HS1/DABB1-like"/>
</dbReference>
<evidence type="ECO:0000256" key="1">
    <source>
        <dbReference type="ARBA" id="ARBA00011738"/>
    </source>
</evidence>
<name>A0A6A6KE69_HEVBR</name>